<evidence type="ECO:0000313" key="2">
    <source>
        <dbReference type="Proteomes" id="UP001272325"/>
    </source>
</evidence>
<dbReference type="Pfam" id="PF18985">
    <property type="entry name" value="DUF5718"/>
    <property type="match status" value="1"/>
</dbReference>
<protein>
    <submittedName>
        <fullName evidence="1">DUF5718 family protein</fullName>
    </submittedName>
</protein>
<dbReference type="Proteomes" id="UP001272325">
    <property type="component" value="Unassembled WGS sequence"/>
</dbReference>
<dbReference type="InterPro" id="IPR043776">
    <property type="entry name" value="DUF5718"/>
</dbReference>
<sequence length="279" mass="30875">MSQPMFEIPIFGIGIAGNFAGHLQQTGEEKGLQGSVDTQSPQALFPFYVAGASDAYLNVNPYSFDVLMLPSDPSAKVQMEPEIALIAKVQYLGTSVLGFEAEGMTLFNDATHRNAVVDKLAQKKNWGAASKGIASKVIPLADFSKNADLDKYRFCSFLGRNEQWNLCCNDVSLGDYSYSYEQLIAWLVSQSNAQKNEGALHSIQELLDQAGYPERILVSLGSSRYTPFGESHQLGAKDKVCAVLYDSTRIDLEEIQSFVERGEVLQLKRNHVVLWQECQ</sequence>
<evidence type="ECO:0000313" key="1">
    <source>
        <dbReference type="EMBL" id="MDW6016907.1"/>
    </source>
</evidence>
<accession>A0ABU4IGC3</accession>
<name>A0ABU4IGC3_9VIBR</name>
<proteinExistence type="predicted"/>
<dbReference type="SUPFAM" id="SSF56529">
    <property type="entry name" value="FAH"/>
    <property type="match status" value="1"/>
</dbReference>
<organism evidence="1 2">
    <name type="scientific">Vibrio plantisponsor</name>
    <dbReference type="NCBI Taxonomy" id="664643"/>
    <lineage>
        <taxon>Bacteria</taxon>
        <taxon>Pseudomonadati</taxon>
        <taxon>Pseudomonadota</taxon>
        <taxon>Gammaproteobacteria</taxon>
        <taxon>Vibrionales</taxon>
        <taxon>Vibrionaceae</taxon>
        <taxon>Vibrio</taxon>
    </lineage>
</organism>
<dbReference type="EMBL" id="JAWRCN010000001">
    <property type="protein sequence ID" value="MDW6016907.1"/>
    <property type="molecule type" value="Genomic_DNA"/>
</dbReference>
<keyword evidence="2" id="KW-1185">Reference proteome</keyword>
<dbReference type="RefSeq" id="WP_240956691.1">
    <property type="nucleotide sequence ID" value="NZ_AP024893.1"/>
</dbReference>
<gene>
    <name evidence="1" type="ORF">SBW85_03875</name>
</gene>
<comment type="caution">
    <text evidence="1">The sequence shown here is derived from an EMBL/GenBank/DDBJ whole genome shotgun (WGS) entry which is preliminary data.</text>
</comment>
<reference evidence="1 2" key="1">
    <citation type="submission" date="2023-11" db="EMBL/GenBank/DDBJ databases">
        <title>Plant-associative lifestyle of Vibrio porteresiae and its evolutionary dynamics.</title>
        <authorList>
            <person name="Rameshkumar N."/>
            <person name="Kirti K."/>
        </authorList>
    </citation>
    <scope>NUCLEOTIDE SEQUENCE [LARGE SCALE GENOMIC DNA]</scope>
    <source>
        <strain evidence="1 2">MSSRF60</strain>
    </source>
</reference>
<dbReference type="InterPro" id="IPR036663">
    <property type="entry name" value="Fumarylacetoacetase_C_sf"/>
</dbReference>